<dbReference type="InterPro" id="IPR036249">
    <property type="entry name" value="Thioredoxin-like_sf"/>
</dbReference>
<sequence>MASPPTVYHYLDIGRLGRGEVVNLFLKDAGLDYKEVRYPYDNTWPETSKKLRQSGLTRTGQLPALEYGGSVITQGDTQHIPILRYLSRELGAYDGTTNWEKYLVDAVADIYIDWRSQWVANLKAASESYKKESAPAYYNLLAQYYSDVEGPYLLGDKITYADFAVYQSIDNDTRTGTIPDTLPPALTKLVEAFEARPNVSAFIEQTRPAKA</sequence>
<keyword evidence="4" id="KW-1185">Reference proteome</keyword>
<gene>
    <name evidence="3" type="ORF">PITC_003880</name>
</gene>
<evidence type="ECO:0000313" key="4">
    <source>
        <dbReference type="Proteomes" id="UP000030104"/>
    </source>
</evidence>
<name>A0A0A2LA25_PENIT</name>
<proteinExistence type="predicted"/>
<dbReference type="GO" id="GO:0004364">
    <property type="term" value="F:glutathione transferase activity"/>
    <property type="evidence" value="ECO:0007669"/>
    <property type="project" value="TreeGrafter"/>
</dbReference>
<dbReference type="InterPro" id="IPR004045">
    <property type="entry name" value="Glutathione_S-Trfase_N"/>
</dbReference>
<dbReference type="SUPFAM" id="SSF52833">
    <property type="entry name" value="Thioredoxin-like"/>
    <property type="match status" value="1"/>
</dbReference>
<feature type="domain" description="GST N-terminal" evidence="1">
    <location>
        <begin position="6"/>
        <end position="94"/>
    </location>
</feature>
<dbReference type="InterPro" id="IPR004046">
    <property type="entry name" value="GST_C"/>
</dbReference>
<dbReference type="HOGENOM" id="CLU_039475_3_0_1"/>
<feature type="domain" description="GST C-terminal" evidence="2">
    <location>
        <begin position="97"/>
        <end position="211"/>
    </location>
</feature>
<evidence type="ECO:0000259" key="1">
    <source>
        <dbReference type="PROSITE" id="PS50404"/>
    </source>
</evidence>
<dbReference type="Proteomes" id="UP000030104">
    <property type="component" value="Unassembled WGS sequence"/>
</dbReference>
<evidence type="ECO:0000259" key="2">
    <source>
        <dbReference type="PROSITE" id="PS50405"/>
    </source>
</evidence>
<reference evidence="3 4" key="1">
    <citation type="journal article" date="2015" name="Mol. Plant Microbe Interact.">
        <title>Genome, transcriptome, and functional analyses of Penicillium expansum provide new insights into secondary metabolism and pathogenicity.</title>
        <authorList>
            <person name="Ballester A.R."/>
            <person name="Marcet-Houben M."/>
            <person name="Levin E."/>
            <person name="Sela N."/>
            <person name="Selma-Lazaro C."/>
            <person name="Carmona L."/>
            <person name="Wisniewski M."/>
            <person name="Droby S."/>
            <person name="Gonzalez-Candelas L."/>
            <person name="Gabaldon T."/>
        </authorList>
    </citation>
    <scope>NUCLEOTIDE SEQUENCE [LARGE SCALE GENOMIC DNA]</scope>
    <source>
        <strain evidence="3 4">PHI-1</strain>
    </source>
</reference>
<dbReference type="Gene3D" id="1.20.1050.10">
    <property type="match status" value="1"/>
</dbReference>
<accession>A0A0A2LA25</accession>
<dbReference type="PANTHER" id="PTHR11571">
    <property type="entry name" value="GLUTATHIONE S-TRANSFERASE"/>
    <property type="match status" value="1"/>
</dbReference>
<dbReference type="InterPro" id="IPR036282">
    <property type="entry name" value="Glutathione-S-Trfase_C_sf"/>
</dbReference>
<dbReference type="InterPro" id="IPR050213">
    <property type="entry name" value="GST_superfamily"/>
</dbReference>
<dbReference type="Pfam" id="PF14497">
    <property type="entry name" value="GST_C_3"/>
    <property type="match status" value="1"/>
</dbReference>
<dbReference type="CDD" id="cd03039">
    <property type="entry name" value="GST_N_Sigma_like"/>
    <property type="match status" value="1"/>
</dbReference>
<protein>
    <submittedName>
        <fullName evidence="3">Glutathione S-transferase/chloride channel, C-terminal</fullName>
    </submittedName>
</protein>
<dbReference type="STRING" id="40296.A0A0A2LA25"/>
<dbReference type="OMA" id="SDIYIDW"/>
<dbReference type="AlphaFoldDB" id="A0A0A2LA25"/>
<dbReference type="PANTHER" id="PTHR11571:SF150">
    <property type="entry name" value="GLUTATHIONE S-TRANSFERASE"/>
    <property type="match status" value="1"/>
</dbReference>
<dbReference type="SUPFAM" id="SSF47616">
    <property type="entry name" value="GST C-terminal domain-like"/>
    <property type="match status" value="1"/>
</dbReference>
<dbReference type="EMBL" id="JQGA01000226">
    <property type="protein sequence ID" value="KGO76967.1"/>
    <property type="molecule type" value="Genomic_DNA"/>
</dbReference>
<dbReference type="InterPro" id="IPR010987">
    <property type="entry name" value="Glutathione-S-Trfase_C-like"/>
</dbReference>
<dbReference type="PROSITE" id="PS50404">
    <property type="entry name" value="GST_NTER"/>
    <property type="match status" value="1"/>
</dbReference>
<dbReference type="Gene3D" id="3.40.30.10">
    <property type="entry name" value="Glutaredoxin"/>
    <property type="match status" value="1"/>
</dbReference>
<evidence type="ECO:0000313" key="3">
    <source>
        <dbReference type="EMBL" id="KGO76967.1"/>
    </source>
</evidence>
<dbReference type="PhylomeDB" id="A0A0A2LA25"/>
<organism evidence="3 4">
    <name type="scientific">Penicillium italicum</name>
    <name type="common">Blue mold</name>
    <dbReference type="NCBI Taxonomy" id="40296"/>
    <lineage>
        <taxon>Eukaryota</taxon>
        <taxon>Fungi</taxon>
        <taxon>Dikarya</taxon>
        <taxon>Ascomycota</taxon>
        <taxon>Pezizomycotina</taxon>
        <taxon>Eurotiomycetes</taxon>
        <taxon>Eurotiomycetidae</taxon>
        <taxon>Eurotiales</taxon>
        <taxon>Aspergillaceae</taxon>
        <taxon>Penicillium</taxon>
    </lineage>
</organism>
<dbReference type="OrthoDB" id="414243at2759"/>
<dbReference type="PROSITE" id="PS50405">
    <property type="entry name" value="GST_CTER"/>
    <property type="match status" value="1"/>
</dbReference>
<keyword evidence="3" id="KW-0808">Transferase</keyword>
<comment type="caution">
    <text evidence="3">The sequence shown here is derived from an EMBL/GenBank/DDBJ whole genome shotgun (WGS) entry which is preliminary data.</text>
</comment>
<dbReference type="GO" id="GO:0006749">
    <property type="term" value="P:glutathione metabolic process"/>
    <property type="evidence" value="ECO:0007669"/>
    <property type="project" value="TreeGrafter"/>
</dbReference>